<dbReference type="PRINTS" id="PR00662">
    <property type="entry name" value="G6PISOMERASE"/>
</dbReference>
<dbReference type="InterPro" id="IPR018189">
    <property type="entry name" value="Phosphoglucose_isomerase_CS"/>
</dbReference>
<comment type="catalytic activity">
    <reaction evidence="7">
        <text>alpha-D-glucose 6-phosphate = beta-D-fructose 6-phosphate</text>
        <dbReference type="Rhea" id="RHEA:11816"/>
        <dbReference type="ChEBI" id="CHEBI:57634"/>
        <dbReference type="ChEBI" id="CHEBI:58225"/>
        <dbReference type="EC" id="5.3.1.9"/>
    </reaction>
</comment>
<dbReference type="InterPro" id="IPR035476">
    <property type="entry name" value="SIS_PGI_1"/>
</dbReference>
<dbReference type="EC" id="5.3.1.9" evidence="3"/>
<dbReference type="GO" id="GO:0051156">
    <property type="term" value="P:glucose 6-phosphate metabolic process"/>
    <property type="evidence" value="ECO:0007669"/>
    <property type="project" value="TreeGrafter"/>
</dbReference>
<dbReference type="PANTHER" id="PTHR11469:SF1">
    <property type="entry name" value="GLUCOSE-6-PHOSPHATE ISOMERASE"/>
    <property type="match status" value="1"/>
</dbReference>
<evidence type="ECO:0000256" key="4">
    <source>
        <dbReference type="ARBA" id="ARBA00022432"/>
    </source>
</evidence>
<dbReference type="InterPro" id="IPR023096">
    <property type="entry name" value="G6P_Isomerase_C"/>
</dbReference>
<dbReference type="NCBIfam" id="NF001211">
    <property type="entry name" value="PRK00179.1"/>
    <property type="match status" value="1"/>
</dbReference>
<dbReference type="EMBL" id="NSIT01000045">
    <property type="protein sequence ID" value="PJE79835.1"/>
    <property type="molecule type" value="Genomic_DNA"/>
</dbReference>
<dbReference type="GO" id="GO:0097367">
    <property type="term" value="F:carbohydrate derivative binding"/>
    <property type="evidence" value="ECO:0007669"/>
    <property type="project" value="InterPro"/>
</dbReference>
<comment type="caution">
    <text evidence="8">The sequence shown here is derived from an EMBL/GenBank/DDBJ whole genome shotgun (WGS) entry which is preliminary data.</text>
</comment>
<keyword evidence="6 8" id="KW-0413">Isomerase</keyword>
<dbReference type="InterPro" id="IPR035482">
    <property type="entry name" value="SIS_PGI_2"/>
</dbReference>
<evidence type="ECO:0000256" key="1">
    <source>
        <dbReference type="ARBA" id="ARBA00004926"/>
    </source>
</evidence>
<accession>A0A2H9T9A3</accession>
<dbReference type="AlphaFoldDB" id="A0A2H9T9A3"/>
<reference evidence="8" key="1">
    <citation type="journal article" date="2017" name="Appl. Environ. Microbiol.">
        <title>Molecular characterization of an Endozoicomonas-like organism causing infection in king scallop Pecten maximus L.</title>
        <authorList>
            <person name="Cano I."/>
            <person name="van Aerle R."/>
            <person name="Ross S."/>
            <person name="Verner-Jeffreys D.W."/>
            <person name="Paley R.K."/>
            <person name="Rimmer G."/>
            <person name="Ryder D."/>
            <person name="Hooper P."/>
            <person name="Stone D."/>
            <person name="Feist S.W."/>
        </authorList>
    </citation>
    <scope>NUCLEOTIDE SEQUENCE</scope>
</reference>
<dbReference type="PROSITE" id="PS00765">
    <property type="entry name" value="P_GLUCOSE_ISOMERASE_1"/>
    <property type="match status" value="1"/>
</dbReference>
<evidence type="ECO:0000256" key="7">
    <source>
        <dbReference type="ARBA" id="ARBA00029321"/>
    </source>
</evidence>
<keyword evidence="5" id="KW-0324">Glycolysis</keyword>
<dbReference type="GO" id="GO:0006096">
    <property type="term" value="P:glycolytic process"/>
    <property type="evidence" value="ECO:0007669"/>
    <property type="project" value="UniProtKB-UniPathway"/>
</dbReference>
<evidence type="ECO:0000256" key="2">
    <source>
        <dbReference type="ARBA" id="ARBA00006604"/>
    </source>
</evidence>
<evidence type="ECO:0000256" key="6">
    <source>
        <dbReference type="ARBA" id="ARBA00023235"/>
    </source>
</evidence>
<dbReference type="Gene3D" id="1.10.1390.10">
    <property type="match status" value="1"/>
</dbReference>
<dbReference type="InterPro" id="IPR001672">
    <property type="entry name" value="G6P_Isomerase"/>
</dbReference>
<dbReference type="PANTHER" id="PTHR11469">
    <property type="entry name" value="GLUCOSE-6-PHOSPHATE ISOMERASE"/>
    <property type="match status" value="1"/>
</dbReference>
<gene>
    <name evidence="8" type="primary">pgi</name>
    <name evidence="8" type="ORF">CI610_01191</name>
</gene>
<dbReference type="CDD" id="cd05016">
    <property type="entry name" value="SIS_PGI_2"/>
    <property type="match status" value="1"/>
</dbReference>
<dbReference type="PROSITE" id="PS51463">
    <property type="entry name" value="P_GLUCOSE_ISOMERASE_3"/>
    <property type="match status" value="1"/>
</dbReference>
<comment type="similarity">
    <text evidence="2">Belongs to the GPI family.</text>
</comment>
<dbReference type="SUPFAM" id="SSF53697">
    <property type="entry name" value="SIS domain"/>
    <property type="match status" value="1"/>
</dbReference>
<evidence type="ECO:0000313" key="8">
    <source>
        <dbReference type="EMBL" id="PJE79835.1"/>
    </source>
</evidence>
<organism evidence="8">
    <name type="scientific">invertebrate metagenome</name>
    <dbReference type="NCBI Taxonomy" id="1711999"/>
    <lineage>
        <taxon>unclassified sequences</taxon>
        <taxon>metagenomes</taxon>
        <taxon>organismal metagenomes</taxon>
    </lineage>
</organism>
<evidence type="ECO:0000256" key="5">
    <source>
        <dbReference type="ARBA" id="ARBA00023152"/>
    </source>
</evidence>
<dbReference type="HAMAP" id="MF_00473">
    <property type="entry name" value="G6P_isomerase"/>
    <property type="match status" value="1"/>
</dbReference>
<dbReference type="Gene3D" id="3.40.50.10490">
    <property type="entry name" value="Glucose-6-phosphate isomerase like protein, domain 1"/>
    <property type="match status" value="2"/>
</dbReference>
<evidence type="ECO:0000256" key="3">
    <source>
        <dbReference type="ARBA" id="ARBA00011952"/>
    </source>
</evidence>
<name>A0A2H9T9A3_9ZZZZ</name>
<dbReference type="CDD" id="cd05015">
    <property type="entry name" value="SIS_PGI_1"/>
    <property type="match status" value="1"/>
</dbReference>
<sequence length="552" mass="61665">MNCCEPSPLVQYPAASELSRLQSDMKSTSLRQLFATDHSRFDRYSLEAAGLFLDYSKHWINDEVLNALVGMAEQSGMETVRDAMFRGEKINRSEDRAVLHTALRYFGSGSIYVDGKDVMPVIRKARAQMKKITEEVHSGCWTGFSGKPVRHIVNLGIGGSYLGLKTVTNALTPFREKGLEHHYVANIDPSELSEVLKKVDAESTLFIVASKSFGTKETLSNAQSARRWMIEQGCPDNDIRKHFVAISTNLSAIDQFGIDHENTLPLWDWVGGRYSLWSTIGLMISLVVGYDNFERLLKGAARMDQHFREAPLNSNMPVIMGLLGVWYQNWFGAQTHAVVSYDYFLRNLPGHLQQLDMESNGKQMTNDGRLVNCQTGPIIWGGTGTNDQHAYHQLLHQGTRLIPVDFITTATSYNPMGDQHIWLFANALAQSQAMMQGKNLDEVKAELAAAGMNPEAIEKRAPHKVIPGNRPNSVIVTESIAPETLGALIALYEHKVFVQGHLWGINSFDQWGVELGKVLSNTVFDRLASADETLDQDVSTNGLIQKFRCYNH</sequence>
<dbReference type="Pfam" id="PF00342">
    <property type="entry name" value="PGI"/>
    <property type="match status" value="1"/>
</dbReference>
<dbReference type="PROSITE" id="PS00174">
    <property type="entry name" value="P_GLUCOSE_ISOMERASE_2"/>
    <property type="match status" value="1"/>
</dbReference>
<dbReference type="UniPathway" id="UPA00109">
    <property type="reaction ID" value="UER00181"/>
</dbReference>
<proteinExistence type="inferred from homology"/>
<dbReference type="GO" id="GO:0005829">
    <property type="term" value="C:cytosol"/>
    <property type="evidence" value="ECO:0007669"/>
    <property type="project" value="TreeGrafter"/>
</dbReference>
<dbReference type="InterPro" id="IPR046348">
    <property type="entry name" value="SIS_dom_sf"/>
</dbReference>
<dbReference type="GO" id="GO:0006094">
    <property type="term" value="P:gluconeogenesis"/>
    <property type="evidence" value="ECO:0007669"/>
    <property type="project" value="UniProtKB-KW"/>
</dbReference>
<comment type="pathway">
    <text evidence="1">Carbohydrate degradation; glycolysis; D-glyceraldehyde 3-phosphate and glycerone phosphate from D-glucose: step 2/4.</text>
</comment>
<dbReference type="GO" id="GO:0004347">
    <property type="term" value="F:glucose-6-phosphate isomerase activity"/>
    <property type="evidence" value="ECO:0007669"/>
    <property type="project" value="UniProtKB-EC"/>
</dbReference>
<protein>
    <recommendedName>
        <fullName evidence="3">glucose-6-phosphate isomerase</fullName>
        <ecNumber evidence="3">5.3.1.9</ecNumber>
    </recommendedName>
</protein>
<keyword evidence="4" id="KW-0312">Gluconeogenesis</keyword>
<dbReference type="GO" id="GO:0048029">
    <property type="term" value="F:monosaccharide binding"/>
    <property type="evidence" value="ECO:0007669"/>
    <property type="project" value="TreeGrafter"/>
</dbReference>